<dbReference type="EMBL" id="LNYZ01000005">
    <property type="protein sequence ID" value="KTD79600.1"/>
    <property type="molecule type" value="Genomic_DNA"/>
</dbReference>
<dbReference type="Proteomes" id="UP000255110">
    <property type="component" value="Unassembled WGS sequence"/>
</dbReference>
<dbReference type="Gene3D" id="3.90.550.10">
    <property type="entry name" value="Spore Coat Polysaccharide Biosynthesis Protein SpsA, Chain A"/>
    <property type="match status" value="1"/>
</dbReference>
<dbReference type="Pfam" id="PF02348">
    <property type="entry name" value="CTP_transf_3"/>
    <property type="match status" value="1"/>
</dbReference>
<reference evidence="5 7" key="2">
    <citation type="submission" date="2018-06" db="EMBL/GenBank/DDBJ databases">
        <authorList>
            <consortium name="Pathogen Informatics"/>
            <person name="Doyle S."/>
        </authorList>
    </citation>
    <scope>NUCLEOTIDE SEQUENCE [LARGE SCALE GENOMIC DNA]</scope>
    <source>
        <strain evidence="5 7">NCTC11991</strain>
    </source>
</reference>
<accession>A0A378LCS2</accession>
<dbReference type="GO" id="GO:0009103">
    <property type="term" value="P:lipopolysaccharide biosynthetic process"/>
    <property type="evidence" value="ECO:0007669"/>
    <property type="project" value="UniProtKB-KW"/>
</dbReference>
<dbReference type="InterPro" id="IPR003329">
    <property type="entry name" value="Cytidylyl_trans"/>
</dbReference>
<dbReference type="GO" id="GO:0008690">
    <property type="term" value="F:3-deoxy-manno-octulosonate cytidylyltransferase activity"/>
    <property type="evidence" value="ECO:0007669"/>
    <property type="project" value="UniProtKB-EC"/>
</dbReference>
<evidence type="ECO:0000256" key="3">
    <source>
        <dbReference type="ARBA" id="ARBA00022985"/>
    </source>
</evidence>
<organism evidence="5 7">
    <name type="scientific">Legionella steigerwaltii</name>
    <dbReference type="NCBI Taxonomy" id="460"/>
    <lineage>
        <taxon>Bacteria</taxon>
        <taxon>Pseudomonadati</taxon>
        <taxon>Pseudomonadota</taxon>
        <taxon>Gammaproteobacteria</taxon>
        <taxon>Legionellales</taxon>
        <taxon>Legionellaceae</taxon>
        <taxon>Legionella</taxon>
    </lineage>
</organism>
<evidence type="ECO:0000313" key="6">
    <source>
        <dbReference type="Proteomes" id="UP000054820"/>
    </source>
</evidence>
<keyword evidence="6" id="KW-1185">Reference proteome</keyword>
<reference evidence="4 6" key="1">
    <citation type="submission" date="2015-11" db="EMBL/GenBank/DDBJ databases">
        <title>Genomic analysis of 38 Legionella species identifies large and diverse effector repertoires.</title>
        <authorList>
            <person name="Burstein D."/>
            <person name="Amaro F."/>
            <person name="Zusman T."/>
            <person name="Lifshitz Z."/>
            <person name="Cohen O."/>
            <person name="Gilbert J.A."/>
            <person name="Pupko T."/>
            <person name="Shuman H.A."/>
            <person name="Segal G."/>
        </authorList>
    </citation>
    <scope>NUCLEOTIDE SEQUENCE [LARGE SCALE GENOMIC DNA]</scope>
    <source>
        <strain evidence="4 6">SC-18-C9</strain>
    </source>
</reference>
<evidence type="ECO:0000313" key="4">
    <source>
        <dbReference type="EMBL" id="KTD79600.1"/>
    </source>
</evidence>
<evidence type="ECO:0000256" key="2">
    <source>
        <dbReference type="ARBA" id="ARBA00022695"/>
    </source>
</evidence>
<dbReference type="NCBIfam" id="TIGR00466">
    <property type="entry name" value="kdsB"/>
    <property type="match status" value="1"/>
</dbReference>
<protein>
    <submittedName>
        <fullName evidence="5">3-deoxy-manno-octulosonate cytidylyltransferase</fullName>
        <ecNumber evidence="5">2.7.7.38</ecNumber>
    </submittedName>
</protein>
<evidence type="ECO:0000256" key="1">
    <source>
        <dbReference type="ARBA" id="ARBA00022679"/>
    </source>
</evidence>
<proteinExistence type="predicted"/>
<sequence length="283" mass="31518">MNLFIIGILLVMYTAIVIPARYASTRLPGKPLAMIHGQTMLQRVVRLSRAAAEGLKNVSVVVATDDERIVQHCDELGVTSIMTSPEAPSGTDRVAEAVRSMTRKPDFILNMQGDAPLTPPDFLRALIDAYAAFPCDAVTPVTQLTWKQLDNLRQNKQTTPFSGTTAVFNEKTGNAFWFSKNIIPAIRKEEKLRQKGDLSPVFRHIGLYGYSLDMLEQYITLPESTFEKMEGLEQLRILENGYTLRCIPVDYKGRASMSGIDSPEDVARAETLIAQYGELLESM</sequence>
<keyword evidence="3" id="KW-0448">Lipopolysaccharide biosynthesis</keyword>
<dbReference type="PANTHER" id="PTHR42866:SF2">
    <property type="entry name" value="3-DEOXY-MANNO-OCTULOSONATE CYTIDYLYLTRANSFERASE, MITOCHONDRIAL"/>
    <property type="match status" value="1"/>
</dbReference>
<gene>
    <name evidence="5" type="primary">kdsB</name>
    <name evidence="4" type="ORF">Lstg_0816</name>
    <name evidence="5" type="ORF">NCTC11991_03141</name>
</gene>
<keyword evidence="1 5" id="KW-0808">Transferase</keyword>
<dbReference type="GO" id="GO:0005829">
    <property type="term" value="C:cytosol"/>
    <property type="evidence" value="ECO:0007669"/>
    <property type="project" value="TreeGrafter"/>
</dbReference>
<dbReference type="EMBL" id="UGOY01000001">
    <property type="protein sequence ID" value="STY24514.1"/>
    <property type="molecule type" value="Genomic_DNA"/>
</dbReference>
<dbReference type="Proteomes" id="UP000054820">
    <property type="component" value="Unassembled WGS sequence"/>
</dbReference>
<dbReference type="CDD" id="cd02517">
    <property type="entry name" value="CMP-KDO-Synthetase"/>
    <property type="match status" value="1"/>
</dbReference>
<dbReference type="InterPro" id="IPR029044">
    <property type="entry name" value="Nucleotide-diphossugar_trans"/>
</dbReference>
<dbReference type="NCBIfam" id="NF003952">
    <property type="entry name" value="PRK05450.1-5"/>
    <property type="match status" value="1"/>
</dbReference>
<dbReference type="SUPFAM" id="SSF53448">
    <property type="entry name" value="Nucleotide-diphospho-sugar transferases"/>
    <property type="match status" value="1"/>
</dbReference>
<evidence type="ECO:0000313" key="5">
    <source>
        <dbReference type="EMBL" id="STY24514.1"/>
    </source>
</evidence>
<dbReference type="STRING" id="460.Lstg_0816"/>
<keyword evidence="2 5" id="KW-0548">Nucleotidyltransferase</keyword>
<name>A0A378LCS2_9GAMM</name>
<dbReference type="InterPro" id="IPR004528">
    <property type="entry name" value="KdsB"/>
</dbReference>
<dbReference type="AlphaFoldDB" id="A0A378LCS2"/>
<dbReference type="PANTHER" id="PTHR42866">
    <property type="entry name" value="3-DEOXY-MANNO-OCTULOSONATE CYTIDYLYLTRANSFERASE"/>
    <property type="match status" value="1"/>
</dbReference>
<evidence type="ECO:0000313" key="7">
    <source>
        <dbReference type="Proteomes" id="UP000255110"/>
    </source>
</evidence>
<dbReference type="EC" id="2.7.7.38" evidence="5"/>